<dbReference type="RefSeq" id="WP_072272634.1">
    <property type="nucleotide sequence ID" value="NZ_CCXW01000001.1"/>
</dbReference>
<dbReference type="EMBL" id="CCXW01000001">
    <property type="protein sequence ID" value="CEG31490.1"/>
    <property type="molecule type" value="Genomic_DNA"/>
</dbReference>
<evidence type="ECO:0000313" key="1">
    <source>
        <dbReference type="EMBL" id="CEG31490.1"/>
    </source>
</evidence>
<gene>
    <name evidence="1" type="ORF">BN1180_01634</name>
</gene>
<keyword evidence="2" id="KW-1185">Reference proteome</keyword>
<organism evidence="1 2">
    <name type="scientific">Peribacillus simplex</name>
    <dbReference type="NCBI Taxonomy" id="1478"/>
    <lineage>
        <taxon>Bacteria</taxon>
        <taxon>Bacillati</taxon>
        <taxon>Bacillota</taxon>
        <taxon>Bacilli</taxon>
        <taxon>Bacillales</taxon>
        <taxon>Bacillaceae</taxon>
        <taxon>Peribacillus</taxon>
    </lineage>
</organism>
<reference evidence="1 2" key="1">
    <citation type="journal article" date="2014" name="Genome Announc.">
        <title>Genome Sequence of Bacillus simplex Strain P558, Isolated from a Human Fecal Sample.</title>
        <authorList>
            <person name="Croce O."/>
            <person name="Hugon P."/>
            <person name="Lagier J.C."/>
            <person name="Bibi F."/>
            <person name="Robert C."/>
            <person name="Azhar E.I."/>
            <person name="Raoult D."/>
            <person name="Fournier P.E."/>
        </authorList>
    </citation>
    <scope>NUCLEOTIDE SEQUENCE [LARGE SCALE GENOMIC DNA]</scope>
    <source>
        <strain evidence="1 2">P558</strain>
    </source>
</reference>
<comment type="caution">
    <text evidence="1">The sequence shown here is derived from an EMBL/GenBank/DDBJ whole genome shotgun (WGS) entry which is preliminary data.</text>
</comment>
<protein>
    <submittedName>
        <fullName evidence="1">Uncharacterized protein</fullName>
    </submittedName>
</protein>
<name>A0AAN2PH86_9BACI</name>
<dbReference type="Proteomes" id="UP000182110">
    <property type="component" value="Unassembled WGS sequence"/>
</dbReference>
<dbReference type="AlphaFoldDB" id="A0AAN2PH86"/>
<proteinExistence type="predicted"/>
<evidence type="ECO:0000313" key="2">
    <source>
        <dbReference type="Proteomes" id="UP000182110"/>
    </source>
</evidence>
<sequence length="108" mass="12891">MENKDAQEQNLLFKQLTHKYIKEQLEDLKNNKNDKNRSFIYLESKTLNMFILYMLLNMENKKSTIIGNDDDDDDETVFFSEELVKDIDSVIDRNKLAFDELFSLLKED</sequence>
<accession>A0AAN2PH86</accession>